<accession>A0ABR7QM21</accession>
<dbReference type="PANTHER" id="PTHR30347">
    <property type="entry name" value="POTASSIUM CHANNEL RELATED"/>
    <property type="match status" value="1"/>
</dbReference>
<evidence type="ECO:0000259" key="9">
    <source>
        <dbReference type="Pfam" id="PF21082"/>
    </source>
</evidence>
<gene>
    <name evidence="10" type="ORF">H4O18_08360</name>
</gene>
<keyword evidence="6 7" id="KW-0472">Membrane</keyword>
<feature type="transmembrane region" description="Helical" evidence="7">
    <location>
        <begin position="92"/>
        <end position="114"/>
    </location>
</feature>
<organism evidence="10 11">
    <name type="scientific">Arenibacter arenosicollis</name>
    <dbReference type="NCBI Taxonomy" id="2762274"/>
    <lineage>
        <taxon>Bacteria</taxon>
        <taxon>Pseudomonadati</taxon>
        <taxon>Bacteroidota</taxon>
        <taxon>Flavobacteriia</taxon>
        <taxon>Flavobacteriales</taxon>
        <taxon>Flavobacteriaceae</taxon>
        <taxon>Arenibacter</taxon>
    </lineage>
</organism>
<evidence type="ECO:0000313" key="10">
    <source>
        <dbReference type="EMBL" id="MBC8768002.1"/>
    </source>
</evidence>
<dbReference type="Gene3D" id="3.30.70.100">
    <property type="match status" value="1"/>
</dbReference>
<evidence type="ECO:0000256" key="4">
    <source>
        <dbReference type="ARBA" id="ARBA00022692"/>
    </source>
</evidence>
<protein>
    <submittedName>
        <fullName evidence="10">Mechanosensitive ion channel</fullName>
    </submittedName>
</protein>
<feature type="domain" description="Mechanosensitive ion channel MscS C-terminal" evidence="9">
    <location>
        <begin position="188"/>
        <end position="269"/>
    </location>
</feature>
<evidence type="ECO:0000256" key="3">
    <source>
        <dbReference type="ARBA" id="ARBA00022475"/>
    </source>
</evidence>
<comment type="subcellular location">
    <subcellularLocation>
        <location evidence="1">Cell membrane</location>
        <topology evidence="1">Multi-pass membrane protein</topology>
    </subcellularLocation>
</comment>
<dbReference type="InterPro" id="IPR049278">
    <property type="entry name" value="MS_channel_C"/>
</dbReference>
<comment type="caution">
    <text evidence="10">The sequence shown here is derived from an EMBL/GenBank/DDBJ whole genome shotgun (WGS) entry which is preliminary data.</text>
</comment>
<dbReference type="InterPro" id="IPR023408">
    <property type="entry name" value="MscS_beta-dom_sf"/>
</dbReference>
<feature type="transmembrane region" description="Helical" evidence="7">
    <location>
        <begin position="25"/>
        <end position="46"/>
    </location>
</feature>
<feature type="domain" description="Mechanosensitive ion channel MscS" evidence="8">
    <location>
        <begin position="113"/>
        <end position="178"/>
    </location>
</feature>
<dbReference type="InterPro" id="IPR010920">
    <property type="entry name" value="LSM_dom_sf"/>
</dbReference>
<dbReference type="RefSeq" id="WP_187583387.1">
    <property type="nucleotide sequence ID" value="NZ_JACLHY010000006.1"/>
</dbReference>
<dbReference type="SUPFAM" id="SSF82861">
    <property type="entry name" value="Mechanosensitive channel protein MscS (YggB), transmembrane region"/>
    <property type="match status" value="1"/>
</dbReference>
<sequence>MEEIKNIVKSLNDFLAYKIWDGDKVVITAGTFLTIIISIIVVTYALKLVHRLVTSKLPEEDKNKFISIFGFLRYLFYIMVVLVVLHTSGVNLTVLLTASAALFVGLGFALQYLFQDIISGILIIMDQSLRVGDIVEVNQKVGQVFEIRLRTTRALTRDDKVIIIPNHQFLTDSIYNYTQNHKSTRESVKIGVAYGSEVNLVTKILENIAGNQKGVLKNPKPFVLFEDFGDSALLFSINFYINDSYGDPKIKSAMRYRIDAKFREHEISIPFPQRDIHLFQSRPLQTTQVEKNSAGNGN</sequence>
<keyword evidence="3" id="KW-1003">Cell membrane</keyword>
<evidence type="ECO:0000256" key="2">
    <source>
        <dbReference type="ARBA" id="ARBA00008017"/>
    </source>
</evidence>
<keyword evidence="11" id="KW-1185">Reference proteome</keyword>
<dbReference type="InterPro" id="IPR006685">
    <property type="entry name" value="MscS_channel_2nd"/>
</dbReference>
<keyword evidence="4 7" id="KW-0812">Transmembrane</keyword>
<dbReference type="EMBL" id="JACLHY010000006">
    <property type="protein sequence ID" value="MBC8768002.1"/>
    <property type="molecule type" value="Genomic_DNA"/>
</dbReference>
<reference evidence="10 11" key="1">
    <citation type="submission" date="2020-08" db="EMBL/GenBank/DDBJ databases">
        <title>Arenibacter gaetbuli sp. nov., isolated from a sand dune.</title>
        <authorList>
            <person name="Park S."/>
            <person name="Yoon J.-H."/>
        </authorList>
    </citation>
    <scope>NUCLEOTIDE SEQUENCE [LARGE SCALE GENOMIC DNA]</scope>
    <source>
        <strain evidence="10 11">BSSL-BM3</strain>
    </source>
</reference>
<dbReference type="Gene3D" id="1.10.287.1260">
    <property type="match status" value="1"/>
</dbReference>
<dbReference type="Proteomes" id="UP000618952">
    <property type="component" value="Unassembled WGS sequence"/>
</dbReference>
<evidence type="ECO:0000256" key="1">
    <source>
        <dbReference type="ARBA" id="ARBA00004651"/>
    </source>
</evidence>
<dbReference type="SUPFAM" id="SSF50182">
    <property type="entry name" value="Sm-like ribonucleoproteins"/>
    <property type="match status" value="1"/>
</dbReference>
<evidence type="ECO:0000256" key="5">
    <source>
        <dbReference type="ARBA" id="ARBA00022989"/>
    </source>
</evidence>
<evidence type="ECO:0000313" key="11">
    <source>
        <dbReference type="Proteomes" id="UP000618952"/>
    </source>
</evidence>
<dbReference type="Gene3D" id="2.30.30.60">
    <property type="match status" value="1"/>
</dbReference>
<name>A0ABR7QM21_9FLAO</name>
<dbReference type="PANTHER" id="PTHR30347:SF1">
    <property type="entry name" value="MECHANOSENSITIVE CHANNEL MSCK"/>
    <property type="match status" value="1"/>
</dbReference>
<comment type="similarity">
    <text evidence="2">Belongs to the MscS (TC 1.A.23) family.</text>
</comment>
<feature type="transmembrane region" description="Helical" evidence="7">
    <location>
        <begin position="66"/>
        <end position="86"/>
    </location>
</feature>
<dbReference type="InterPro" id="IPR052702">
    <property type="entry name" value="MscS-like_channel"/>
</dbReference>
<dbReference type="Pfam" id="PF00924">
    <property type="entry name" value="MS_channel_2nd"/>
    <property type="match status" value="1"/>
</dbReference>
<keyword evidence="5 7" id="KW-1133">Transmembrane helix</keyword>
<evidence type="ECO:0000256" key="7">
    <source>
        <dbReference type="SAM" id="Phobius"/>
    </source>
</evidence>
<dbReference type="SUPFAM" id="SSF82689">
    <property type="entry name" value="Mechanosensitive channel protein MscS (YggB), C-terminal domain"/>
    <property type="match status" value="1"/>
</dbReference>
<evidence type="ECO:0000259" key="8">
    <source>
        <dbReference type="Pfam" id="PF00924"/>
    </source>
</evidence>
<dbReference type="InterPro" id="IPR011066">
    <property type="entry name" value="MscS_channel_C_sf"/>
</dbReference>
<dbReference type="Pfam" id="PF21082">
    <property type="entry name" value="MS_channel_3rd"/>
    <property type="match status" value="1"/>
</dbReference>
<evidence type="ECO:0000256" key="6">
    <source>
        <dbReference type="ARBA" id="ARBA00023136"/>
    </source>
</evidence>
<proteinExistence type="inferred from homology"/>
<dbReference type="InterPro" id="IPR011014">
    <property type="entry name" value="MscS_channel_TM-2"/>
</dbReference>